<reference evidence="1 2" key="1">
    <citation type="journal article" date="2019" name="Commun. Biol.">
        <title>The bagworm genome reveals a unique fibroin gene that provides high tensile strength.</title>
        <authorList>
            <person name="Kono N."/>
            <person name="Nakamura H."/>
            <person name="Ohtoshi R."/>
            <person name="Tomita M."/>
            <person name="Numata K."/>
            <person name="Arakawa K."/>
        </authorList>
    </citation>
    <scope>NUCLEOTIDE SEQUENCE [LARGE SCALE GENOMIC DNA]</scope>
</reference>
<dbReference type="EMBL" id="BGZK01000782">
    <property type="protein sequence ID" value="GBP60218.1"/>
    <property type="molecule type" value="Genomic_DNA"/>
</dbReference>
<evidence type="ECO:0000313" key="2">
    <source>
        <dbReference type="Proteomes" id="UP000299102"/>
    </source>
</evidence>
<comment type="caution">
    <text evidence="1">The sequence shown here is derived from an EMBL/GenBank/DDBJ whole genome shotgun (WGS) entry which is preliminary data.</text>
</comment>
<keyword evidence="2" id="KW-1185">Reference proteome</keyword>
<gene>
    <name evidence="1" type="ORF">EVAR_44593_1</name>
</gene>
<dbReference type="AlphaFoldDB" id="A0A4C1X8S7"/>
<sequence>MFDFYIPKQALGIGVQFTMEPGASPDFLADEAPLGDPYNPRRTVLMLIRPAHLPPWGLPIELPSVTCSMGCRLLRNLTARSSRLPRCRAELSVDRGFRGAARPRIS</sequence>
<dbReference type="Proteomes" id="UP000299102">
    <property type="component" value="Unassembled WGS sequence"/>
</dbReference>
<organism evidence="1 2">
    <name type="scientific">Eumeta variegata</name>
    <name type="common">Bagworm moth</name>
    <name type="synonym">Eumeta japonica</name>
    <dbReference type="NCBI Taxonomy" id="151549"/>
    <lineage>
        <taxon>Eukaryota</taxon>
        <taxon>Metazoa</taxon>
        <taxon>Ecdysozoa</taxon>
        <taxon>Arthropoda</taxon>
        <taxon>Hexapoda</taxon>
        <taxon>Insecta</taxon>
        <taxon>Pterygota</taxon>
        <taxon>Neoptera</taxon>
        <taxon>Endopterygota</taxon>
        <taxon>Lepidoptera</taxon>
        <taxon>Glossata</taxon>
        <taxon>Ditrysia</taxon>
        <taxon>Tineoidea</taxon>
        <taxon>Psychidae</taxon>
        <taxon>Oiketicinae</taxon>
        <taxon>Eumeta</taxon>
    </lineage>
</organism>
<proteinExistence type="predicted"/>
<accession>A0A4C1X8S7</accession>
<name>A0A4C1X8S7_EUMVA</name>
<evidence type="ECO:0000313" key="1">
    <source>
        <dbReference type="EMBL" id="GBP60218.1"/>
    </source>
</evidence>
<protein>
    <submittedName>
        <fullName evidence="1">Uncharacterized protein</fullName>
    </submittedName>
</protein>